<name>A0A6A4GM34_9AGAR</name>
<evidence type="ECO:0000256" key="1">
    <source>
        <dbReference type="SAM" id="MobiDB-lite"/>
    </source>
</evidence>
<evidence type="ECO:0000313" key="3">
    <source>
        <dbReference type="Proteomes" id="UP000799118"/>
    </source>
</evidence>
<reference evidence="2" key="1">
    <citation type="journal article" date="2019" name="Environ. Microbiol.">
        <title>Fungal ecological strategies reflected in gene transcription - a case study of two litter decomposers.</title>
        <authorList>
            <person name="Barbi F."/>
            <person name="Kohler A."/>
            <person name="Barry K."/>
            <person name="Baskaran P."/>
            <person name="Daum C."/>
            <person name="Fauchery L."/>
            <person name="Ihrmark K."/>
            <person name="Kuo A."/>
            <person name="LaButti K."/>
            <person name="Lipzen A."/>
            <person name="Morin E."/>
            <person name="Grigoriev I.V."/>
            <person name="Henrissat B."/>
            <person name="Lindahl B."/>
            <person name="Martin F."/>
        </authorList>
    </citation>
    <scope>NUCLEOTIDE SEQUENCE</scope>
    <source>
        <strain evidence="2">JB14</strain>
    </source>
</reference>
<feature type="region of interest" description="Disordered" evidence="1">
    <location>
        <begin position="116"/>
        <end position="147"/>
    </location>
</feature>
<dbReference type="AlphaFoldDB" id="A0A6A4GM34"/>
<feature type="compositionally biased region" description="Polar residues" evidence="1">
    <location>
        <begin position="221"/>
        <end position="248"/>
    </location>
</feature>
<dbReference type="Proteomes" id="UP000799118">
    <property type="component" value="Unassembled WGS sequence"/>
</dbReference>
<evidence type="ECO:0000313" key="2">
    <source>
        <dbReference type="EMBL" id="KAE9386526.1"/>
    </source>
</evidence>
<feature type="compositionally biased region" description="Low complexity" evidence="1">
    <location>
        <begin position="50"/>
        <end position="65"/>
    </location>
</feature>
<sequence>MDYHTLRHVIPHSWTYPQPSWTCAASSLSSLWSRRHWIAPTQLHHQSSYSSTSGHYAGNSSSSSSRDAHHHHSSATVQRQMSMSTMCSTGSSYAPASPIPVSSFSNLNPYPTMSTPAFPAPLSERRSSQDNAIPQSYYGRHTTSKDSSSYVYPEYLNLPPEYRKHSQNLGQLPDYMNLPPERHNSHAAQNHGQFPDYLNLPTEYRAKQSHPSQYGPIRSPGHTTHAQNPYPQISAGTSSSQRPRTESNAAPARRRREVPLNYLRVPQSIFFDEADMNRGMSHLKPITFRMKNCSEFGVRLSDCNVDRLRLPELDDQDAVLFGNDEVYREIRVKIAWPGYYDHPFTKRVNIRKGSMTRISMLFNVVAVIEEFIKKIHHDPECICERGMEFWKLTGRERLTIDDFILTGLIHRGGPNWQPEIWCPVPSSSSFPRVGSSIHFT</sequence>
<accession>A0A6A4GM34</accession>
<organism evidence="2 3">
    <name type="scientific">Gymnopus androsaceus JB14</name>
    <dbReference type="NCBI Taxonomy" id="1447944"/>
    <lineage>
        <taxon>Eukaryota</taxon>
        <taxon>Fungi</taxon>
        <taxon>Dikarya</taxon>
        <taxon>Basidiomycota</taxon>
        <taxon>Agaricomycotina</taxon>
        <taxon>Agaricomycetes</taxon>
        <taxon>Agaricomycetidae</taxon>
        <taxon>Agaricales</taxon>
        <taxon>Marasmiineae</taxon>
        <taxon>Omphalotaceae</taxon>
        <taxon>Gymnopus</taxon>
    </lineage>
</organism>
<protein>
    <submittedName>
        <fullName evidence="2">Uncharacterized protein</fullName>
    </submittedName>
</protein>
<gene>
    <name evidence="2" type="ORF">BT96DRAFT_1005996</name>
</gene>
<feature type="region of interest" description="Disordered" evidence="1">
    <location>
        <begin position="47"/>
        <end position="81"/>
    </location>
</feature>
<dbReference type="OrthoDB" id="2639744at2759"/>
<keyword evidence="3" id="KW-1185">Reference proteome</keyword>
<dbReference type="EMBL" id="ML769871">
    <property type="protein sequence ID" value="KAE9386526.1"/>
    <property type="molecule type" value="Genomic_DNA"/>
</dbReference>
<feature type="region of interest" description="Disordered" evidence="1">
    <location>
        <begin position="207"/>
        <end position="254"/>
    </location>
</feature>
<proteinExistence type="predicted"/>